<feature type="chain" id="PRO_5008398524" evidence="1">
    <location>
        <begin position="24"/>
        <end position="177"/>
    </location>
</feature>
<keyword evidence="3" id="KW-1185">Reference proteome</keyword>
<dbReference type="VEuPathDB" id="VectorBase:GAUT005376"/>
<dbReference type="AlphaFoldDB" id="A0A1A9UHX1"/>
<evidence type="ECO:0000313" key="2">
    <source>
        <dbReference type="EnsemblMetazoa" id="GAUT005376-PA"/>
    </source>
</evidence>
<feature type="signal peptide" evidence="1">
    <location>
        <begin position="1"/>
        <end position="23"/>
    </location>
</feature>
<organism evidence="2 3">
    <name type="scientific">Glossina austeni</name>
    <name type="common">Savannah tsetse fly</name>
    <dbReference type="NCBI Taxonomy" id="7395"/>
    <lineage>
        <taxon>Eukaryota</taxon>
        <taxon>Metazoa</taxon>
        <taxon>Ecdysozoa</taxon>
        <taxon>Arthropoda</taxon>
        <taxon>Hexapoda</taxon>
        <taxon>Insecta</taxon>
        <taxon>Pterygota</taxon>
        <taxon>Neoptera</taxon>
        <taxon>Endopterygota</taxon>
        <taxon>Diptera</taxon>
        <taxon>Brachycera</taxon>
        <taxon>Muscomorpha</taxon>
        <taxon>Hippoboscoidea</taxon>
        <taxon>Glossinidae</taxon>
        <taxon>Glossina</taxon>
    </lineage>
</organism>
<evidence type="ECO:0000256" key="1">
    <source>
        <dbReference type="SAM" id="SignalP"/>
    </source>
</evidence>
<sequence>MHMFSHQVPHWLEFVMVLHLLCGHDSCCVCLCIEPKLLSKLSIVHLCKRPLRSAVEIVVIHVEIATNYNLILRDLCLRGVDSLKSNFPPNSGRFQLVIETIYDLMQNTAQKQNANVLQIERRVYLPRDLALIIATNVWSTEGRFQLPRQASSTWNLGGHDNFRKQDSLYVTIGRCGN</sequence>
<proteinExistence type="predicted"/>
<evidence type="ECO:0000313" key="3">
    <source>
        <dbReference type="Proteomes" id="UP000078200"/>
    </source>
</evidence>
<name>A0A1A9UHX1_GLOAU</name>
<keyword evidence="1" id="KW-0732">Signal</keyword>
<reference evidence="2" key="1">
    <citation type="submission" date="2020-05" db="UniProtKB">
        <authorList>
            <consortium name="EnsemblMetazoa"/>
        </authorList>
    </citation>
    <scope>IDENTIFICATION</scope>
    <source>
        <strain evidence="2">TTRI</strain>
    </source>
</reference>
<dbReference type="Proteomes" id="UP000078200">
    <property type="component" value="Unassembled WGS sequence"/>
</dbReference>
<protein>
    <submittedName>
        <fullName evidence="2">Uncharacterized protein</fullName>
    </submittedName>
</protein>
<accession>A0A1A9UHX1</accession>
<dbReference type="EnsemblMetazoa" id="GAUT005376-RA">
    <property type="protein sequence ID" value="GAUT005376-PA"/>
    <property type="gene ID" value="GAUT005376"/>
</dbReference>